<evidence type="ECO:0000313" key="3">
    <source>
        <dbReference type="Proteomes" id="UP001357485"/>
    </source>
</evidence>
<feature type="non-terminal residue" evidence="2">
    <location>
        <position position="1"/>
    </location>
</feature>
<organism evidence="2 3">
    <name type="scientific">Cryomyces antarcticus</name>
    <dbReference type="NCBI Taxonomy" id="329879"/>
    <lineage>
        <taxon>Eukaryota</taxon>
        <taxon>Fungi</taxon>
        <taxon>Dikarya</taxon>
        <taxon>Ascomycota</taxon>
        <taxon>Pezizomycotina</taxon>
        <taxon>Dothideomycetes</taxon>
        <taxon>Dothideomycetes incertae sedis</taxon>
        <taxon>Cryomyces</taxon>
    </lineage>
</organism>
<dbReference type="EMBL" id="JAVRRA010011270">
    <property type="protein sequence ID" value="KAK5240465.1"/>
    <property type="molecule type" value="Genomic_DNA"/>
</dbReference>
<accession>A0ABR0LSX0</accession>
<gene>
    <name evidence="2" type="primary">DEF1_3</name>
    <name evidence="2" type="ORF">LTR16_010609</name>
</gene>
<reference evidence="2 3" key="1">
    <citation type="submission" date="2023-08" db="EMBL/GenBank/DDBJ databases">
        <title>Black Yeasts Isolated from many extreme environments.</title>
        <authorList>
            <person name="Coleine C."/>
            <person name="Stajich J.E."/>
            <person name="Selbmann L."/>
        </authorList>
    </citation>
    <scope>NUCLEOTIDE SEQUENCE [LARGE SCALE GENOMIC DNA]</scope>
    <source>
        <strain evidence="2 3">CCFEE 536</strain>
    </source>
</reference>
<sequence>GNAGEQAGTATTTDKSAERLGGLGSVVASEITPAAASEGAKSSMIPEGGAQKSWASLLAKPKLAPVPQKPAALAPPLAEIGLPPAEPITSDAVREETVEPEALPPSPITEEPLAQELPTADTETTLLQNPEASLEDVDLQITPSKDELTEDNVEHLPDVSMPIATETVASTVASSQDPRNLA</sequence>
<evidence type="ECO:0000313" key="2">
    <source>
        <dbReference type="EMBL" id="KAK5240465.1"/>
    </source>
</evidence>
<keyword evidence="3" id="KW-1185">Reference proteome</keyword>
<feature type="region of interest" description="Disordered" evidence="1">
    <location>
        <begin position="92"/>
        <end position="114"/>
    </location>
</feature>
<comment type="caution">
    <text evidence="2">The sequence shown here is derived from an EMBL/GenBank/DDBJ whole genome shotgun (WGS) entry which is preliminary data.</text>
</comment>
<protein>
    <submittedName>
        <fullName evidence="2">RNAPII degradation factor</fullName>
    </submittedName>
</protein>
<evidence type="ECO:0000256" key="1">
    <source>
        <dbReference type="SAM" id="MobiDB-lite"/>
    </source>
</evidence>
<name>A0ABR0LSX0_9PEZI</name>
<feature type="non-terminal residue" evidence="2">
    <location>
        <position position="182"/>
    </location>
</feature>
<proteinExistence type="predicted"/>
<feature type="region of interest" description="Disordered" evidence="1">
    <location>
        <begin position="1"/>
        <end position="21"/>
    </location>
</feature>
<dbReference type="Proteomes" id="UP001357485">
    <property type="component" value="Unassembled WGS sequence"/>
</dbReference>